<keyword evidence="4" id="KW-0677">Repeat</keyword>
<keyword evidence="5" id="KW-0220">Diaminopimelate biosynthesis</keyword>
<keyword evidence="7 8" id="KW-0012">Acyltransferase</keyword>
<organism evidence="8 9">
    <name type="scientific">Lutibaculum baratangense AMV1</name>
    <dbReference type="NCBI Taxonomy" id="631454"/>
    <lineage>
        <taxon>Bacteria</taxon>
        <taxon>Pseudomonadati</taxon>
        <taxon>Pseudomonadota</taxon>
        <taxon>Alphaproteobacteria</taxon>
        <taxon>Hyphomicrobiales</taxon>
        <taxon>Tepidamorphaceae</taxon>
        <taxon>Lutibaculum</taxon>
    </lineage>
</organism>
<dbReference type="STRING" id="631454.N177_3115"/>
<dbReference type="Pfam" id="PF14602">
    <property type="entry name" value="Hexapep_2"/>
    <property type="match status" value="1"/>
</dbReference>
<dbReference type="InterPro" id="IPR001451">
    <property type="entry name" value="Hexapep"/>
</dbReference>
<keyword evidence="2" id="KW-0028">Amino-acid biosynthesis</keyword>
<dbReference type="EMBL" id="AWXZ01000039">
    <property type="protein sequence ID" value="ESR23047.1"/>
    <property type="molecule type" value="Genomic_DNA"/>
</dbReference>
<evidence type="ECO:0000313" key="8">
    <source>
        <dbReference type="EMBL" id="ESR23047.1"/>
    </source>
</evidence>
<dbReference type="Gene3D" id="2.160.10.10">
    <property type="entry name" value="Hexapeptide repeat proteins"/>
    <property type="match status" value="1"/>
</dbReference>
<evidence type="ECO:0000256" key="5">
    <source>
        <dbReference type="ARBA" id="ARBA00022915"/>
    </source>
</evidence>
<dbReference type="eggNOG" id="COG0110">
    <property type="taxonomic scope" value="Bacteria"/>
</dbReference>
<dbReference type="InterPro" id="IPR050179">
    <property type="entry name" value="Trans_hexapeptide_repeat"/>
</dbReference>
<dbReference type="PANTHER" id="PTHR43300:SF10">
    <property type="entry name" value="2,3,4,5-TETRAHYDROPYRIDINE-2,6-DICARBOXYLATE N-ACETYLTRANSFERASE"/>
    <property type="match status" value="1"/>
</dbReference>
<evidence type="ECO:0000256" key="6">
    <source>
        <dbReference type="ARBA" id="ARBA00023154"/>
    </source>
</evidence>
<dbReference type="GO" id="GO:0008811">
    <property type="term" value="F:chloramphenicol O-acetyltransferase activity"/>
    <property type="evidence" value="ECO:0007669"/>
    <property type="project" value="UniProtKB-EC"/>
</dbReference>
<keyword evidence="3 8" id="KW-0808">Transferase</keyword>
<gene>
    <name evidence="8" type="ORF">N177_3115</name>
</gene>
<evidence type="ECO:0000256" key="3">
    <source>
        <dbReference type="ARBA" id="ARBA00022679"/>
    </source>
</evidence>
<dbReference type="SUPFAM" id="SSF51161">
    <property type="entry name" value="Trimeric LpxA-like enzymes"/>
    <property type="match status" value="1"/>
</dbReference>
<dbReference type="GO" id="GO:0019877">
    <property type="term" value="P:diaminopimelate biosynthetic process"/>
    <property type="evidence" value="ECO:0007669"/>
    <property type="project" value="UniProtKB-KW"/>
</dbReference>
<evidence type="ECO:0000256" key="2">
    <source>
        <dbReference type="ARBA" id="ARBA00022605"/>
    </source>
</evidence>
<dbReference type="GO" id="GO:0009085">
    <property type="term" value="P:lysine biosynthetic process"/>
    <property type="evidence" value="ECO:0007669"/>
    <property type="project" value="UniProtKB-KW"/>
</dbReference>
<comment type="similarity">
    <text evidence="1">Belongs to the transferase hexapeptide repeat family.</text>
</comment>
<dbReference type="InterPro" id="IPR018357">
    <property type="entry name" value="Hexapep_transf_CS"/>
</dbReference>
<protein>
    <submittedName>
        <fullName evidence="8">Transferase hexapeptide repeat containing protein</fullName>
        <ecNumber evidence="8">2.3.1.28</ecNumber>
    </submittedName>
</protein>
<keyword evidence="9" id="KW-1185">Reference proteome</keyword>
<comment type="caution">
    <text evidence="8">The sequence shown here is derived from an EMBL/GenBank/DDBJ whole genome shotgun (WGS) entry which is preliminary data.</text>
</comment>
<evidence type="ECO:0000313" key="9">
    <source>
        <dbReference type="Proteomes" id="UP000017819"/>
    </source>
</evidence>
<dbReference type="PROSITE" id="PS00101">
    <property type="entry name" value="HEXAPEP_TRANSFERASES"/>
    <property type="match status" value="1"/>
</dbReference>
<proteinExistence type="inferred from homology"/>
<dbReference type="EC" id="2.3.1.28" evidence="8"/>
<reference evidence="8 9" key="1">
    <citation type="journal article" date="2014" name="Genome Announc.">
        <title>Draft Genome Sequence of Lutibaculum baratangense Strain AMV1T, Isolated from a Mud Volcano in Andamans, India.</title>
        <authorList>
            <person name="Singh A."/>
            <person name="Sreenivas A."/>
            <person name="Sathyanarayana Reddy G."/>
            <person name="Pinnaka A.K."/>
            <person name="Shivaji S."/>
        </authorList>
    </citation>
    <scope>NUCLEOTIDE SEQUENCE [LARGE SCALE GENOMIC DNA]</scope>
    <source>
        <strain evidence="8 9">AMV1</strain>
    </source>
</reference>
<evidence type="ECO:0000256" key="7">
    <source>
        <dbReference type="ARBA" id="ARBA00023315"/>
    </source>
</evidence>
<dbReference type="AlphaFoldDB" id="V4QTG7"/>
<sequence>MHMRELAAQIRESYGREGLVDLYGRFAVGEGLVDRLMRQVIFMAGAASCGSGLQVASGVAFRHLETFRISDGVFIGGGAFIQGRHDGTCVIGRNVWIGPQAYFDARDLVLGDHVGWGPGAKVLGSEHIATSIDVPVIESDLMIRPVRIEAWADVGTNAVILPGVTVGKGAVVGAGAVVTANVPPFAVVAGVPARVIRWRGEEEVGTARTQLERAG</sequence>
<evidence type="ECO:0000256" key="1">
    <source>
        <dbReference type="ARBA" id="ARBA00007274"/>
    </source>
</evidence>
<keyword evidence="6" id="KW-0457">Lysine biosynthesis</keyword>
<dbReference type="PANTHER" id="PTHR43300">
    <property type="entry name" value="ACETYLTRANSFERASE"/>
    <property type="match status" value="1"/>
</dbReference>
<dbReference type="InterPro" id="IPR011004">
    <property type="entry name" value="Trimer_LpxA-like_sf"/>
</dbReference>
<evidence type="ECO:0000256" key="4">
    <source>
        <dbReference type="ARBA" id="ARBA00022737"/>
    </source>
</evidence>
<accession>V4QTG7</accession>
<dbReference type="Proteomes" id="UP000017819">
    <property type="component" value="Unassembled WGS sequence"/>
</dbReference>
<name>V4QTG7_9HYPH</name>